<proteinExistence type="predicted"/>
<evidence type="ECO:0000313" key="2">
    <source>
        <dbReference type="Proteomes" id="UP001142374"/>
    </source>
</evidence>
<gene>
    <name evidence="1" type="ORF">NQU55_20195</name>
</gene>
<dbReference type="EMBL" id="JANIID010000018">
    <property type="protein sequence ID" value="MCQ8772074.1"/>
    <property type="molecule type" value="Genomic_DNA"/>
</dbReference>
<dbReference type="AlphaFoldDB" id="A0A9X2LJG9"/>
<accession>A0A9X2LJG9</accession>
<evidence type="ECO:0000313" key="1">
    <source>
        <dbReference type="EMBL" id="MCQ8772074.1"/>
    </source>
</evidence>
<name>A0A9X2LJG9_9ACTN</name>
<dbReference type="RefSeq" id="WP_168091508.1">
    <property type="nucleotide sequence ID" value="NZ_JAATER010000027.1"/>
</dbReference>
<keyword evidence="2" id="KW-1185">Reference proteome</keyword>
<protein>
    <submittedName>
        <fullName evidence="1">Uncharacterized protein</fullName>
    </submittedName>
</protein>
<organism evidence="1 2">
    <name type="scientific">Streptomyces telluris</name>
    <dbReference type="NCBI Taxonomy" id="2720021"/>
    <lineage>
        <taxon>Bacteria</taxon>
        <taxon>Bacillati</taxon>
        <taxon>Actinomycetota</taxon>
        <taxon>Actinomycetes</taxon>
        <taxon>Kitasatosporales</taxon>
        <taxon>Streptomycetaceae</taxon>
        <taxon>Streptomyces</taxon>
    </lineage>
</organism>
<sequence length="83" mass="8863">MQLHLVGQAPGEPVGEHLRRIRAADEAHHLAQFDGAAASTRRRAAGRFSRALLCTNKGAAEPRRLVLASRSKQQPGTTLGGRG</sequence>
<reference evidence="1" key="1">
    <citation type="submission" date="2022-06" db="EMBL/GenBank/DDBJ databases">
        <title>WGS of actinobacteria.</title>
        <authorList>
            <person name="Thawai C."/>
        </authorList>
    </citation>
    <scope>NUCLEOTIDE SEQUENCE</scope>
    <source>
        <strain evidence="1">AA8</strain>
    </source>
</reference>
<comment type="caution">
    <text evidence="1">The sequence shown here is derived from an EMBL/GenBank/DDBJ whole genome shotgun (WGS) entry which is preliminary data.</text>
</comment>
<dbReference type="Proteomes" id="UP001142374">
    <property type="component" value="Unassembled WGS sequence"/>
</dbReference>